<protein>
    <recommendedName>
        <fullName evidence="7">SPATA31-like domain-containing protein</fullName>
    </recommendedName>
</protein>
<feature type="region of interest" description="Disordered" evidence="6">
    <location>
        <begin position="90"/>
        <end position="197"/>
    </location>
</feature>
<feature type="domain" description="SPATA31-like" evidence="7">
    <location>
        <begin position="12"/>
        <end position="97"/>
    </location>
</feature>
<evidence type="ECO:0000259" key="7">
    <source>
        <dbReference type="Pfam" id="PF15371"/>
    </source>
</evidence>
<feature type="compositionally biased region" description="Pro residues" evidence="6">
    <location>
        <begin position="119"/>
        <end position="132"/>
    </location>
</feature>
<dbReference type="GeneTree" id="ENSGT00950000183043"/>
<feature type="compositionally biased region" description="Pro residues" evidence="6">
    <location>
        <begin position="147"/>
        <end position="161"/>
    </location>
</feature>
<accession>A0A9L0J9B4</accession>
<evidence type="ECO:0000256" key="2">
    <source>
        <dbReference type="ARBA" id="ARBA00022692"/>
    </source>
</evidence>
<keyword evidence="9" id="KW-1185">Reference proteome</keyword>
<evidence type="ECO:0000256" key="1">
    <source>
        <dbReference type="ARBA" id="ARBA00004167"/>
    </source>
</evidence>
<proteinExistence type="inferred from homology"/>
<dbReference type="InterPro" id="IPR027970">
    <property type="entry name" value="SPATA31-like"/>
</dbReference>
<name>A0A9L0J9B4_EQUAS</name>
<dbReference type="PANTHER" id="PTHR21859">
    <property type="entry name" value="ACROSOME-SPECIFIC PROTEIN"/>
    <property type="match status" value="1"/>
</dbReference>
<dbReference type="Proteomes" id="UP000694387">
    <property type="component" value="Chromosome 14"/>
</dbReference>
<dbReference type="GO" id="GO:0016020">
    <property type="term" value="C:membrane"/>
    <property type="evidence" value="ECO:0007669"/>
    <property type="project" value="UniProtKB-SubCell"/>
</dbReference>
<feature type="compositionally biased region" description="Pro residues" evidence="6">
    <location>
        <begin position="170"/>
        <end position="182"/>
    </location>
</feature>
<keyword evidence="4" id="KW-0472">Membrane</keyword>
<dbReference type="Ensembl" id="ENSEAST00005040401.1">
    <property type="protein sequence ID" value="ENSEASP00005045825.1"/>
    <property type="gene ID" value="ENSEASG00005026066.1"/>
</dbReference>
<evidence type="ECO:0000256" key="5">
    <source>
        <dbReference type="ARBA" id="ARBA00035009"/>
    </source>
</evidence>
<sequence>MVNMWSWKCQGRAKRRRKGGTPSGWRNYQREREEKRRLISILKRPLGRPLDTTRFRQLLCPDPSCEVCNSTTAEINRLLEDLEDDTASVSSLASTASGTESSFSLSSAFSEVPPGDLTPSPPPDPSPPPPSVLSPNPTTSLAGFLSPSPPGHSMPPEPSPPLESKFPADHCPPQPLALPPLPAHDTQATGPILQPEATLSPNTIFSLDRTLSQDINPLPNLSQIINPTDSLACHHTPPSLSVSPPTDHPLTATRSKSVSILLKSVPENSSPDRPGGLSTYVPTVRGTDHSSLSISELSWWQACAKDLFLAPSTLAPCAFNRE</sequence>
<reference evidence="8" key="2">
    <citation type="submission" date="2025-08" db="UniProtKB">
        <authorList>
            <consortium name="Ensembl"/>
        </authorList>
    </citation>
    <scope>IDENTIFICATION</scope>
</reference>
<dbReference type="AlphaFoldDB" id="A0A9L0J9B4"/>
<evidence type="ECO:0000313" key="8">
    <source>
        <dbReference type="Ensembl" id="ENSEASP00005045825.1"/>
    </source>
</evidence>
<comment type="subcellular location">
    <subcellularLocation>
        <location evidence="1">Membrane</location>
        <topology evidence="1">Single-pass membrane protein</topology>
    </subcellularLocation>
</comment>
<feature type="compositionally biased region" description="Low complexity" evidence="6">
    <location>
        <begin position="90"/>
        <end position="118"/>
    </location>
</feature>
<evidence type="ECO:0000256" key="3">
    <source>
        <dbReference type="ARBA" id="ARBA00022989"/>
    </source>
</evidence>
<evidence type="ECO:0000256" key="4">
    <source>
        <dbReference type="ARBA" id="ARBA00023136"/>
    </source>
</evidence>
<keyword evidence="3" id="KW-1133">Transmembrane helix</keyword>
<evidence type="ECO:0000256" key="6">
    <source>
        <dbReference type="SAM" id="MobiDB-lite"/>
    </source>
</evidence>
<comment type="similarity">
    <text evidence="5">Belongs to the SPATA31 family.</text>
</comment>
<keyword evidence="2" id="KW-0812">Transmembrane</keyword>
<dbReference type="PANTHER" id="PTHR21859:SF12">
    <property type="entry name" value="SPERMATOGENESIS-ASSOCIATED PROTEIN 31D1"/>
    <property type="match status" value="1"/>
</dbReference>
<reference evidence="8" key="3">
    <citation type="submission" date="2025-09" db="UniProtKB">
        <authorList>
            <consortium name="Ensembl"/>
        </authorList>
    </citation>
    <scope>IDENTIFICATION</scope>
</reference>
<evidence type="ECO:0000313" key="9">
    <source>
        <dbReference type="Proteomes" id="UP000694387"/>
    </source>
</evidence>
<reference evidence="8 9" key="1">
    <citation type="journal article" date="2020" name="Nat. Commun.">
        <title>Donkey genomes provide new insights into domestication and selection for coat color.</title>
        <authorList>
            <person name="Wang"/>
            <person name="C."/>
            <person name="Li"/>
            <person name="H."/>
            <person name="Guo"/>
            <person name="Y."/>
            <person name="Huang"/>
            <person name="J."/>
            <person name="Sun"/>
            <person name="Y."/>
            <person name="Min"/>
            <person name="J."/>
            <person name="Wang"/>
            <person name="J."/>
            <person name="Fang"/>
            <person name="X."/>
            <person name="Zhao"/>
            <person name="Z."/>
            <person name="Wang"/>
            <person name="S."/>
            <person name="Zhang"/>
            <person name="Y."/>
            <person name="Liu"/>
            <person name="Q."/>
            <person name="Jiang"/>
            <person name="Q."/>
            <person name="Wang"/>
            <person name="X."/>
            <person name="Guo"/>
            <person name="Y."/>
            <person name="Yang"/>
            <person name="C."/>
            <person name="Wang"/>
            <person name="Y."/>
            <person name="Tian"/>
            <person name="F."/>
            <person name="Zhuang"/>
            <person name="G."/>
            <person name="Fan"/>
            <person name="Y."/>
            <person name="Gao"/>
            <person name="Q."/>
            <person name="Li"/>
            <person name="Y."/>
            <person name="Ju"/>
            <person name="Z."/>
            <person name="Li"/>
            <person name="J."/>
            <person name="Li"/>
            <person name="R."/>
            <person name="Hou"/>
            <person name="M."/>
            <person name="Yang"/>
            <person name="G."/>
            <person name="Liu"/>
            <person name="G."/>
            <person name="Liu"/>
            <person name="W."/>
            <person name="Guo"/>
            <person name="J."/>
            <person name="Pan"/>
            <person name="S."/>
            <person name="Fan"/>
            <person name="G."/>
            <person name="Zhang"/>
            <person name="W."/>
            <person name="Zhang"/>
            <person name="R."/>
            <person name="Yu"/>
            <person name="J."/>
            <person name="Zhang"/>
            <person name="X."/>
            <person name="Yin"/>
            <person name="Q."/>
            <person name="Ji"/>
            <person name="C."/>
            <person name="Jin"/>
            <person name="Y."/>
            <person name="Yue"/>
            <person name="G."/>
            <person name="Liu"/>
            <person name="M."/>
            <person name="Xu"/>
            <person name="J."/>
            <person name="Liu"/>
            <person name="S."/>
            <person name="Jordana"/>
            <person name="J."/>
            <person name="Noce"/>
            <person name="A."/>
            <person name="Amills"/>
            <person name="M."/>
            <person name="Wu"/>
            <person name="D.D."/>
            <person name="Li"/>
            <person name="S."/>
            <person name="Zhou"/>
            <person name="X. and Zhong"/>
            <person name="J."/>
        </authorList>
    </citation>
    <scope>NUCLEOTIDE SEQUENCE [LARGE SCALE GENOMIC DNA]</scope>
</reference>
<organism evidence="8 9">
    <name type="scientific">Equus asinus</name>
    <name type="common">Donkey</name>
    <name type="synonym">Equus africanus asinus</name>
    <dbReference type="NCBI Taxonomy" id="9793"/>
    <lineage>
        <taxon>Eukaryota</taxon>
        <taxon>Metazoa</taxon>
        <taxon>Chordata</taxon>
        <taxon>Craniata</taxon>
        <taxon>Vertebrata</taxon>
        <taxon>Euteleostomi</taxon>
        <taxon>Mammalia</taxon>
        <taxon>Eutheria</taxon>
        <taxon>Laurasiatheria</taxon>
        <taxon>Perissodactyla</taxon>
        <taxon>Equidae</taxon>
        <taxon>Equus</taxon>
    </lineage>
</organism>
<dbReference type="Pfam" id="PF15371">
    <property type="entry name" value="DUF4599"/>
    <property type="match status" value="1"/>
</dbReference>